<feature type="transmembrane region" description="Helical" evidence="9">
    <location>
        <begin position="561"/>
        <end position="586"/>
    </location>
</feature>
<organism evidence="11 12">
    <name type="scientific">Penicillium frequentans</name>
    <dbReference type="NCBI Taxonomy" id="3151616"/>
    <lineage>
        <taxon>Eukaryota</taxon>
        <taxon>Fungi</taxon>
        <taxon>Dikarya</taxon>
        <taxon>Ascomycota</taxon>
        <taxon>Pezizomycotina</taxon>
        <taxon>Eurotiomycetes</taxon>
        <taxon>Eurotiomycetidae</taxon>
        <taxon>Eurotiales</taxon>
        <taxon>Aspergillaceae</taxon>
        <taxon>Penicillium</taxon>
    </lineage>
</organism>
<dbReference type="SUPFAM" id="SSF51905">
    <property type="entry name" value="FAD/NAD(P)-binding domain"/>
    <property type="match status" value="1"/>
</dbReference>
<dbReference type="InterPro" id="IPR050562">
    <property type="entry name" value="FAD_mOase_fung"/>
</dbReference>
<comment type="caution">
    <text evidence="11">The sequence shown here is derived from an EMBL/GenBank/DDBJ whole genome shotgun (WGS) entry which is preliminary data.</text>
</comment>
<keyword evidence="4 9" id="KW-0812">Transmembrane</keyword>
<reference evidence="11 12" key="1">
    <citation type="journal article" date="2023" name="IMA Fungus">
        <title>Comparative genomic study of the Penicillium genus elucidates a diverse pangenome and 15 lateral gene transfer events.</title>
        <authorList>
            <person name="Petersen C."/>
            <person name="Sorensen T."/>
            <person name="Nielsen M.R."/>
            <person name="Sondergaard T.E."/>
            <person name="Sorensen J.L."/>
            <person name="Fitzpatrick D.A."/>
            <person name="Frisvad J.C."/>
            <person name="Nielsen K.L."/>
        </authorList>
    </citation>
    <scope>NUCLEOTIDE SEQUENCE [LARGE SCALE GENOMIC DNA]</scope>
    <source>
        <strain evidence="11 12">IBT 35679</strain>
    </source>
</reference>
<evidence type="ECO:0000313" key="11">
    <source>
        <dbReference type="EMBL" id="KAJ5557223.1"/>
    </source>
</evidence>
<evidence type="ECO:0000256" key="5">
    <source>
        <dbReference type="ARBA" id="ARBA00022827"/>
    </source>
</evidence>
<dbReference type="Gene3D" id="3.50.50.60">
    <property type="entry name" value="FAD/NAD(P)-binding domain"/>
    <property type="match status" value="1"/>
</dbReference>
<evidence type="ECO:0000259" key="10">
    <source>
        <dbReference type="Pfam" id="PF01494"/>
    </source>
</evidence>
<dbReference type="InterPro" id="IPR036188">
    <property type="entry name" value="FAD/NAD-bd_sf"/>
</dbReference>
<dbReference type="GO" id="GO:0071949">
    <property type="term" value="F:FAD binding"/>
    <property type="evidence" value="ECO:0007669"/>
    <property type="project" value="InterPro"/>
</dbReference>
<keyword evidence="8 9" id="KW-0472">Membrane</keyword>
<evidence type="ECO:0000313" key="12">
    <source>
        <dbReference type="Proteomes" id="UP001220324"/>
    </source>
</evidence>
<evidence type="ECO:0000256" key="9">
    <source>
        <dbReference type="SAM" id="Phobius"/>
    </source>
</evidence>
<dbReference type="PANTHER" id="PTHR47356:SF2">
    <property type="entry name" value="FAD-BINDING DOMAIN-CONTAINING PROTEIN-RELATED"/>
    <property type="match status" value="1"/>
</dbReference>
<accession>A0AAD6GLZ0</accession>
<evidence type="ECO:0000256" key="8">
    <source>
        <dbReference type="ARBA" id="ARBA00023136"/>
    </source>
</evidence>
<name>A0AAD6GLZ0_9EURO</name>
<dbReference type="Proteomes" id="UP001220324">
    <property type="component" value="Unassembled WGS sequence"/>
</dbReference>
<keyword evidence="5" id="KW-0274">FAD</keyword>
<evidence type="ECO:0000256" key="2">
    <source>
        <dbReference type="ARBA" id="ARBA00007992"/>
    </source>
</evidence>
<evidence type="ECO:0000256" key="4">
    <source>
        <dbReference type="ARBA" id="ARBA00022692"/>
    </source>
</evidence>
<comment type="similarity">
    <text evidence="2">Belongs to the paxM FAD-dependent monooxygenase family.</text>
</comment>
<evidence type="ECO:0000256" key="1">
    <source>
        <dbReference type="ARBA" id="ARBA00004370"/>
    </source>
</evidence>
<feature type="transmembrane region" description="Helical" evidence="9">
    <location>
        <begin position="683"/>
        <end position="704"/>
    </location>
</feature>
<evidence type="ECO:0000256" key="7">
    <source>
        <dbReference type="ARBA" id="ARBA00023002"/>
    </source>
</evidence>
<dbReference type="InterPro" id="IPR002938">
    <property type="entry name" value="FAD-bd"/>
</dbReference>
<gene>
    <name evidence="11" type="ORF">N7494_001138</name>
</gene>
<feature type="transmembrane region" description="Helical" evidence="9">
    <location>
        <begin position="450"/>
        <end position="472"/>
    </location>
</feature>
<dbReference type="PANTHER" id="PTHR47356">
    <property type="entry name" value="FAD-DEPENDENT MONOOXYGENASE ASQG-RELATED"/>
    <property type="match status" value="1"/>
</dbReference>
<sequence>MAPKQNLRVVIVGGSIAGLTLSHCLARHNIDFVLLEAREEIAPQEGASISIFPTACLSLEQLGVLDDILEQVEPLKPLYNWDSNGKLLAYTEVPAISQKRHGYPGAFLARQSILEILYKHLGDRQGAVLTGKKVIGVEHFDTHVAVHCADGSSFDGDLVVGADGVRSIVRQLMWSHMDSRGLQAEAREERDRMTCEYDCVFGISSPTPGLTTPDIHRTYARGWSTIVVAGKDKAYWFLFTKLDRKYKGHEIPRFNHDEIDKHLAPYMNIPVTNTVPFFEVYNRREVCNWLALEEVLYKNWCIDRFVIIGDAAHKMAPNSGHGGNTAVETSVSLSNSIASMLEKHPEIHTKDINDSLKNWQEARNPRVTQIWQTAAEVVRLETTTSFKHRIIQHFLPILIALVQNKGSAYAVAAERIDCLPLPPRSFTGTMPYNCQENLGQVIQEKFWKRVLWGLPLFGLMCIGACTVGTTILNIRPHAEALLEHGFWTASTGEIFSIHKRIYKLRALDDIFQPVIMCFLPSITGTDSQSWTQMFSFIPEFGAVYAIWLLEGYRKVNSWPAVLFPIIMGQGAQLLSVAAFGPLYYFLQYLQLSLYETAPSNNREIDPTGTYTLLAALAAAHYIPSYASFLVPDLQDRQLWNAAWQIFPLTVPLLQLPLSLFLGSKLNPDATSVAARAENRKSSLVAIRVAYCSLAMISASGFVYARANAPVGSSMLDIFWPGVRGYALPGDASFEEGIARFMQYDQVSSMAAGFAWLGLRLRELRRSGVEFSWLGVVGVLVGITCVFGPGTAFLLGWGLKEELLHKLGA</sequence>
<dbReference type="EMBL" id="JAQIZZ010000001">
    <property type="protein sequence ID" value="KAJ5557223.1"/>
    <property type="molecule type" value="Genomic_DNA"/>
</dbReference>
<evidence type="ECO:0000256" key="6">
    <source>
        <dbReference type="ARBA" id="ARBA00022989"/>
    </source>
</evidence>
<protein>
    <recommendedName>
        <fullName evidence="10">FAD-binding domain-containing protein</fullName>
    </recommendedName>
</protein>
<feature type="transmembrane region" description="Helical" evidence="9">
    <location>
        <begin position="770"/>
        <end position="796"/>
    </location>
</feature>
<keyword evidence="7" id="KW-0560">Oxidoreductase</keyword>
<dbReference type="AlphaFoldDB" id="A0AAD6GLZ0"/>
<keyword evidence="3" id="KW-0285">Flavoprotein</keyword>
<dbReference type="GO" id="GO:0004497">
    <property type="term" value="F:monooxygenase activity"/>
    <property type="evidence" value="ECO:0007669"/>
    <property type="project" value="InterPro"/>
</dbReference>
<proteinExistence type="inferred from homology"/>
<feature type="transmembrane region" description="Helical" evidence="9">
    <location>
        <begin position="641"/>
        <end position="662"/>
    </location>
</feature>
<dbReference type="Pfam" id="PF01494">
    <property type="entry name" value="FAD_binding_3"/>
    <property type="match status" value="1"/>
</dbReference>
<comment type="subcellular location">
    <subcellularLocation>
        <location evidence="1">Membrane</location>
    </subcellularLocation>
</comment>
<evidence type="ECO:0000256" key="3">
    <source>
        <dbReference type="ARBA" id="ARBA00022630"/>
    </source>
</evidence>
<keyword evidence="6 9" id="KW-1133">Transmembrane helix</keyword>
<keyword evidence="12" id="KW-1185">Reference proteome</keyword>
<dbReference type="GO" id="GO:0016020">
    <property type="term" value="C:membrane"/>
    <property type="evidence" value="ECO:0007669"/>
    <property type="project" value="UniProtKB-SubCell"/>
</dbReference>
<dbReference type="PRINTS" id="PR00420">
    <property type="entry name" value="RNGMNOXGNASE"/>
</dbReference>
<feature type="domain" description="FAD-binding" evidence="10">
    <location>
        <begin position="8"/>
        <end position="343"/>
    </location>
</feature>